<organism evidence="2 3">
    <name type="scientific">Streptomyces fuscichromogenes</name>
    <dbReference type="NCBI Taxonomy" id="1324013"/>
    <lineage>
        <taxon>Bacteria</taxon>
        <taxon>Bacillati</taxon>
        <taxon>Actinomycetota</taxon>
        <taxon>Actinomycetes</taxon>
        <taxon>Kitasatosporales</taxon>
        <taxon>Streptomycetaceae</taxon>
        <taxon>Streptomyces</taxon>
    </lineage>
</organism>
<evidence type="ECO:0000313" key="3">
    <source>
        <dbReference type="Proteomes" id="UP000653411"/>
    </source>
</evidence>
<evidence type="ECO:0000256" key="1">
    <source>
        <dbReference type="SAM" id="MobiDB-lite"/>
    </source>
</evidence>
<dbReference type="AntiFam" id="ANF00178">
    <property type="entry name" value="Shadow ORF (opposite dhbF)"/>
</dbReference>
<name>A0A917XPL2_9ACTN</name>
<protein>
    <submittedName>
        <fullName evidence="2">Uncharacterized protein</fullName>
    </submittedName>
</protein>
<feature type="region of interest" description="Disordered" evidence="1">
    <location>
        <begin position="93"/>
        <end position="113"/>
    </location>
</feature>
<dbReference type="EMBL" id="BMML01000048">
    <property type="protein sequence ID" value="GGN45607.1"/>
    <property type="molecule type" value="Genomic_DNA"/>
</dbReference>
<proteinExistence type="predicted"/>
<sequence>MRWPRILTLVVAPPEEFELPLRQVADHVPGAVEAGVRPVVEGGGEEGRRRAVRAGQVAEADANPADVELSGYADGYGLPVLVQDVDLVVAQRPADRDAGSAERGVPGDHGLDGVVGALGRPVGVGERHLGEPGEPAAAQIGRQGLVRVARNLGPGVTLSAWRRHQPAPTTRPYEQSDRRRTHPGDLTVDVARLKIT</sequence>
<feature type="region of interest" description="Disordered" evidence="1">
    <location>
        <begin position="159"/>
        <end position="183"/>
    </location>
</feature>
<dbReference type="Proteomes" id="UP000653411">
    <property type="component" value="Unassembled WGS sequence"/>
</dbReference>
<reference evidence="2" key="2">
    <citation type="submission" date="2020-09" db="EMBL/GenBank/DDBJ databases">
        <authorList>
            <person name="Sun Q."/>
            <person name="Zhou Y."/>
        </authorList>
    </citation>
    <scope>NUCLEOTIDE SEQUENCE</scope>
    <source>
        <strain evidence="2">CGMCC 4.7110</strain>
    </source>
</reference>
<dbReference type="AlphaFoldDB" id="A0A917XPL2"/>
<keyword evidence="3" id="KW-1185">Reference proteome</keyword>
<accession>A0A917XPL2</accession>
<comment type="caution">
    <text evidence="2">The sequence shown here is derived from an EMBL/GenBank/DDBJ whole genome shotgun (WGS) entry which is preliminary data.</text>
</comment>
<evidence type="ECO:0000313" key="2">
    <source>
        <dbReference type="EMBL" id="GGN45607.1"/>
    </source>
</evidence>
<reference evidence="2" key="1">
    <citation type="journal article" date="2014" name="Int. J. Syst. Evol. Microbiol.">
        <title>Complete genome sequence of Corynebacterium casei LMG S-19264T (=DSM 44701T), isolated from a smear-ripened cheese.</title>
        <authorList>
            <consortium name="US DOE Joint Genome Institute (JGI-PGF)"/>
            <person name="Walter F."/>
            <person name="Albersmeier A."/>
            <person name="Kalinowski J."/>
            <person name="Ruckert C."/>
        </authorList>
    </citation>
    <scope>NUCLEOTIDE SEQUENCE</scope>
    <source>
        <strain evidence="2">CGMCC 4.7110</strain>
    </source>
</reference>
<feature type="compositionally biased region" description="Basic and acidic residues" evidence="1">
    <location>
        <begin position="93"/>
        <end position="111"/>
    </location>
</feature>
<gene>
    <name evidence="2" type="ORF">GCM10011578_097720</name>
</gene>